<protein>
    <recommendedName>
        <fullName evidence="3">YolD-like protein</fullName>
    </recommendedName>
</protein>
<evidence type="ECO:0008006" key="3">
    <source>
        <dbReference type="Google" id="ProtNLM"/>
    </source>
</evidence>
<proteinExistence type="predicted"/>
<dbReference type="AlphaFoldDB" id="A0A0R2BID3"/>
<gene>
    <name evidence="1" type="ORF">FC82_GL000611</name>
</gene>
<comment type="caution">
    <text evidence="1">The sequence shown here is derived from an EMBL/GenBank/DDBJ whole genome shotgun (WGS) entry which is preliminary data.</text>
</comment>
<dbReference type="RefSeq" id="WP_056996246.1">
    <property type="nucleotide sequence ID" value="NZ_AYYR01000013.1"/>
</dbReference>
<reference evidence="1 2" key="1">
    <citation type="journal article" date="2015" name="Genome Announc.">
        <title>Expanding the biotechnology potential of lactobacilli through comparative genomics of 213 strains and associated genera.</title>
        <authorList>
            <person name="Sun Z."/>
            <person name="Harris H.M."/>
            <person name="McCann A."/>
            <person name="Guo C."/>
            <person name="Argimon S."/>
            <person name="Zhang W."/>
            <person name="Yang X."/>
            <person name="Jeffery I.B."/>
            <person name="Cooney J.C."/>
            <person name="Kagawa T.F."/>
            <person name="Liu W."/>
            <person name="Song Y."/>
            <person name="Salvetti E."/>
            <person name="Wrobel A."/>
            <person name="Rasinkangas P."/>
            <person name="Parkhill J."/>
            <person name="Rea M.C."/>
            <person name="O'Sullivan O."/>
            <person name="Ritari J."/>
            <person name="Douillard F.P."/>
            <person name="Paul Ross R."/>
            <person name="Yang R."/>
            <person name="Briner A.E."/>
            <person name="Felis G.E."/>
            <person name="de Vos W.M."/>
            <person name="Barrangou R."/>
            <person name="Klaenhammer T.R."/>
            <person name="Caufield P.W."/>
            <person name="Cui Y."/>
            <person name="Zhang H."/>
            <person name="O'Toole P.W."/>
        </authorList>
    </citation>
    <scope>NUCLEOTIDE SEQUENCE [LARGE SCALE GENOMIC DNA]</scope>
    <source>
        <strain evidence="1 2">DSM 20515</strain>
    </source>
</reference>
<accession>A0A0R2BID3</accession>
<evidence type="ECO:0000313" key="2">
    <source>
        <dbReference type="Proteomes" id="UP000051845"/>
    </source>
</evidence>
<name>A0A0R2BID3_SECCO</name>
<dbReference type="Proteomes" id="UP000051845">
    <property type="component" value="Unassembled WGS sequence"/>
</dbReference>
<dbReference type="PATRIC" id="fig|1423733.4.peg.633"/>
<sequence length="100" mass="11374">MTTETSALKKISTQLNAGYRQFLALDQPSTMPEQQQQYFIDQAITRHYRVQLTLAGDPETTMTGYLKRGPKNTVLVTMPHDAVTSVAHLNQIQFISRLDY</sequence>
<organism evidence="1 2">
    <name type="scientific">Secundilactobacillus collinoides DSM 20515 = JCM 1123</name>
    <dbReference type="NCBI Taxonomy" id="1423733"/>
    <lineage>
        <taxon>Bacteria</taxon>
        <taxon>Bacillati</taxon>
        <taxon>Bacillota</taxon>
        <taxon>Bacilli</taxon>
        <taxon>Lactobacillales</taxon>
        <taxon>Lactobacillaceae</taxon>
        <taxon>Secundilactobacillus</taxon>
    </lineage>
</organism>
<dbReference type="STRING" id="33960.TY91_08185"/>
<dbReference type="EMBL" id="AYYR01000013">
    <property type="protein sequence ID" value="KRM77364.1"/>
    <property type="molecule type" value="Genomic_DNA"/>
</dbReference>
<evidence type="ECO:0000313" key="1">
    <source>
        <dbReference type="EMBL" id="KRM77364.1"/>
    </source>
</evidence>